<accession>A0A9X7BTC3</accession>
<comment type="caution">
    <text evidence="1">The sequence shown here is derived from an EMBL/GenBank/DDBJ whole genome shotgun (WGS) entry which is preliminary data.</text>
</comment>
<dbReference type="AlphaFoldDB" id="A0A9X7BTC3"/>
<dbReference type="RefSeq" id="WP_072190715.1">
    <property type="nucleotide sequence ID" value="NZ_CAKJXA010000026.1"/>
</dbReference>
<name>A0A9X7BTC3_BACTU</name>
<organism evidence="1 2">
    <name type="scientific">Bacillus thuringiensis</name>
    <dbReference type="NCBI Taxonomy" id="1428"/>
    <lineage>
        <taxon>Bacteria</taxon>
        <taxon>Bacillati</taxon>
        <taxon>Bacillota</taxon>
        <taxon>Bacilli</taxon>
        <taxon>Bacillales</taxon>
        <taxon>Bacillaceae</taxon>
        <taxon>Bacillus</taxon>
        <taxon>Bacillus cereus group</taxon>
    </lineage>
</organism>
<dbReference type="Proteomes" id="UP000223366">
    <property type="component" value="Unassembled WGS sequence"/>
</dbReference>
<evidence type="ECO:0000313" key="1">
    <source>
        <dbReference type="EMBL" id="PFV35694.1"/>
    </source>
</evidence>
<gene>
    <name evidence="1" type="ORF">COK99_01345</name>
</gene>
<reference evidence="1 2" key="1">
    <citation type="submission" date="2017-09" db="EMBL/GenBank/DDBJ databases">
        <title>Large-scale bioinformatics analysis of Bacillus genomes uncovers conserved roles of natural products in bacterial physiology.</title>
        <authorList>
            <consortium name="Agbiome Team Llc"/>
            <person name="Bleich R.M."/>
            <person name="Grubbs K.J."/>
            <person name="Santa Maria K.C."/>
            <person name="Allen S.E."/>
            <person name="Farag S."/>
            <person name="Shank E.A."/>
            <person name="Bowers A."/>
        </authorList>
    </citation>
    <scope>NUCLEOTIDE SEQUENCE [LARGE SCALE GENOMIC DNA]</scope>
    <source>
        <strain evidence="1 2">AFS060060</strain>
    </source>
</reference>
<dbReference type="EMBL" id="NVDU01000003">
    <property type="protein sequence ID" value="PFV35694.1"/>
    <property type="molecule type" value="Genomic_DNA"/>
</dbReference>
<proteinExistence type="predicted"/>
<sequence>MEKYLAQTQALLGMIQATISEEELKRSVAAGEEMWEEIRKITDKYGLNVQEMLNATLSCHSTILDAVNEQISETKKEMGI</sequence>
<evidence type="ECO:0000313" key="2">
    <source>
        <dbReference type="Proteomes" id="UP000223366"/>
    </source>
</evidence>
<protein>
    <submittedName>
        <fullName evidence="1">Uncharacterized protein</fullName>
    </submittedName>
</protein>